<sequence>MKEVFTGGRGLAVFGEALDTKGLSGHIRAVASGAFHVCVLQEDGIVRCFGSNGCQQCSVPEDLRHVTMVAAGGQHTCAITSAGGLVCFGEDHVGQCRVPPNIPAVRAVSAGTFHTCAVTVDGQLVCFGSNRFGQCVSPEAQFTQAGTVAAVEPEESTHASSSKAVCS</sequence>
<dbReference type="InterPro" id="IPR051553">
    <property type="entry name" value="Ran_GTPase-activating"/>
</dbReference>
<accession>A0A813B9Y6</accession>
<keyword evidence="3" id="KW-1185">Reference proteome</keyword>
<dbReference type="PANTHER" id="PTHR45982:SF1">
    <property type="entry name" value="REGULATOR OF CHROMOSOME CONDENSATION"/>
    <property type="match status" value="1"/>
</dbReference>
<dbReference type="GO" id="GO:0005085">
    <property type="term" value="F:guanyl-nucleotide exchange factor activity"/>
    <property type="evidence" value="ECO:0007669"/>
    <property type="project" value="TreeGrafter"/>
</dbReference>
<organism evidence="2 3">
    <name type="scientific">Symbiodinium necroappetens</name>
    <dbReference type="NCBI Taxonomy" id="1628268"/>
    <lineage>
        <taxon>Eukaryota</taxon>
        <taxon>Sar</taxon>
        <taxon>Alveolata</taxon>
        <taxon>Dinophyceae</taxon>
        <taxon>Suessiales</taxon>
        <taxon>Symbiodiniaceae</taxon>
        <taxon>Symbiodinium</taxon>
    </lineage>
</organism>
<dbReference type="OrthoDB" id="61110at2759"/>
<protein>
    <submittedName>
        <fullName evidence="2">UVR8 protein</fullName>
    </submittedName>
</protein>
<dbReference type="Proteomes" id="UP000601435">
    <property type="component" value="Unassembled WGS sequence"/>
</dbReference>
<comment type="caution">
    <text evidence="2">The sequence shown here is derived from an EMBL/GenBank/DDBJ whole genome shotgun (WGS) entry which is preliminary data.</text>
</comment>
<dbReference type="SUPFAM" id="SSF50985">
    <property type="entry name" value="RCC1/BLIP-II"/>
    <property type="match status" value="1"/>
</dbReference>
<evidence type="ECO:0000313" key="3">
    <source>
        <dbReference type="Proteomes" id="UP000601435"/>
    </source>
</evidence>
<feature type="repeat" description="RCC1" evidence="1">
    <location>
        <begin position="44"/>
        <end position="82"/>
    </location>
</feature>
<dbReference type="PROSITE" id="PS50012">
    <property type="entry name" value="RCC1_3"/>
    <property type="match status" value="1"/>
</dbReference>
<dbReference type="PANTHER" id="PTHR45982">
    <property type="entry name" value="REGULATOR OF CHROMOSOME CONDENSATION"/>
    <property type="match status" value="1"/>
</dbReference>
<dbReference type="InterPro" id="IPR000408">
    <property type="entry name" value="Reg_chr_condens"/>
</dbReference>
<evidence type="ECO:0000313" key="2">
    <source>
        <dbReference type="EMBL" id="CAE7894422.1"/>
    </source>
</evidence>
<evidence type="ECO:0000256" key="1">
    <source>
        <dbReference type="PROSITE-ProRule" id="PRU00235"/>
    </source>
</evidence>
<name>A0A813B9Y6_9DINO</name>
<dbReference type="EMBL" id="CAJNJA010068308">
    <property type="protein sequence ID" value="CAE7894422.1"/>
    <property type="molecule type" value="Genomic_DNA"/>
</dbReference>
<gene>
    <name evidence="2" type="primary">UVR8</name>
    <name evidence="2" type="ORF">SNEC2469_LOCUS29887</name>
</gene>
<dbReference type="AlphaFoldDB" id="A0A813B9Y6"/>
<reference evidence="2" key="1">
    <citation type="submission" date="2021-02" db="EMBL/GenBank/DDBJ databases">
        <authorList>
            <person name="Dougan E. K."/>
            <person name="Rhodes N."/>
            <person name="Thang M."/>
            <person name="Chan C."/>
        </authorList>
    </citation>
    <scope>NUCLEOTIDE SEQUENCE</scope>
</reference>
<dbReference type="GO" id="GO:0005737">
    <property type="term" value="C:cytoplasm"/>
    <property type="evidence" value="ECO:0007669"/>
    <property type="project" value="TreeGrafter"/>
</dbReference>
<dbReference type="Gene3D" id="2.130.10.30">
    <property type="entry name" value="Regulator of chromosome condensation 1/beta-lactamase-inhibitor protein II"/>
    <property type="match status" value="1"/>
</dbReference>
<dbReference type="InterPro" id="IPR009091">
    <property type="entry name" value="RCC1/BLIP-II"/>
</dbReference>
<dbReference type="Pfam" id="PF13540">
    <property type="entry name" value="RCC1_2"/>
    <property type="match status" value="3"/>
</dbReference>
<proteinExistence type="predicted"/>